<reference evidence="2" key="1">
    <citation type="submission" date="2021-01" db="EMBL/GenBank/DDBJ databases">
        <authorList>
            <person name="Eckstrom K.M.E."/>
        </authorList>
    </citation>
    <scope>NUCLEOTIDE SEQUENCE</scope>
    <source>
        <strain evidence="2">UVCC 0001</strain>
    </source>
</reference>
<protein>
    <submittedName>
        <fullName evidence="2">Uncharacterized protein</fullName>
    </submittedName>
</protein>
<keyword evidence="3" id="KW-1185">Reference proteome</keyword>
<keyword evidence="1" id="KW-1133">Transmembrane helix</keyword>
<evidence type="ECO:0000256" key="1">
    <source>
        <dbReference type="SAM" id="Phobius"/>
    </source>
</evidence>
<organism evidence="2 3">
    <name type="scientific">Prototheca wickerhamii</name>
    <dbReference type="NCBI Taxonomy" id="3111"/>
    <lineage>
        <taxon>Eukaryota</taxon>
        <taxon>Viridiplantae</taxon>
        <taxon>Chlorophyta</taxon>
        <taxon>core chlorophytes</taxon>
        <taxon>Trebouxiophyceae</taxon>
        <taxon>Chlorellales</taxon>
        <taxon>Chlorellaceae</taxon>
        <taxon>Prototheca</taxon>
    </lineage>
</organism>
<accession>A0AAD9INV2</accession>
<gene>
    <name evidence="2" type="ORF">QBZ16_000243</name>
</gene>
<name>A0AAD9INV2_PROWI</name>
<feature type="transmembrane region" description="Helical" evidence="1">
    <location>
        <begin position="54"/>
        <end position="74"/>
    </location>
</feature>
<keyword evidence="1" id="KW-0472">Membrane</keyword>
<dbReference type="Proteomes" id="UP001255856">
    <property type="component" value="Unassembled WGS sequence"/>
</dbReference>
<proteinExistence type="predicted"/>
<keyword evidence="1" id="KW-0812">Transmembrane</keyword>
<sequence>MAEHPAGLEAGPSTYWNFFPKVSTKAVALSTTLSLLTAGGAAAAYFSGSPDSDPAWLTCSAGALSVPLFSLLFVSPAKSVLDSEAMATRPAAERESWLRSWGRRQVLETSLKVVTFGALLLVLGAKGEEGALARLTRP</sequence>
<evidence type="ECO:0000313" key="3">
    <source>
        <dbReference type="Proteomes" id="UP001255856"/>
    </source>
</evidence>
<feature type="transmembrane region" description="Helical" evidence="1">
    <location>
        <begin position="26"/>
        <end position="48"/>
    </location>
</feature>
<dbReference type="EMBL" id="JASFZW010000001">
    <property type="protein sequence ID" value="KAK2080390.1"/>
    <property type="molecule type" value="Genomic_DNA"/>
</dbReference>
<dbReference type="AlphaFoldDB" id="A0AAD9INV2"/>
<evidence type="ECO:0000313" key="2">
    <source>
        <dbReference type="EMBL" id="KAK2080390.1"/>
    </source>
</evidence>
<comment type="caution">
    <text evidence="2">The sequence shown here is derived from an EMBL/GenBank/DDBJ whole genome shotgun (WGS) entry which is preliminary data.</text>
</comment>